<feature type="region of interest" description="Disordered" evidence="1">
    <location>
        <begin position="37"/>
        <end position="69"/>
    </location>
</feature>
<proteinExistence type="predicted"/>
<feature type="chain" id="PRO_5014617325" evidence="2">
    <location>
        <begin position="19"/>
        <end position="69"/>
    </location>
</feature>
<evidence type="ECO:0000313" key="3">
    <source>
        <dbReference type="EMBL" id="MBW63720.1"/>
    </source>
</evidence>
<feature type="signal peptide" evidence="2">
    <location>
        <begin position="1"/>
        <end position="18"/>
    </location>
</feature>
<accession>A0A2M4CEH2</accession>
<protein>
    <submittedName>
        <fullName evidence="3">Putative secreted protein</fullName>
    </submittedName>
</protein>
<keyword evidence="2" id="KW-0732">Signal</keyword>
<dbReference type="EMBL" id="GGFJ01014579">
    <property type="protein sequence ID" value="MBW63720.1"/>
    <property type="molecule type" value="Transcribed_RNA"/>
</dbReference>
<organism evidence="3">
    <name type="scientific">Anopheles marajoara</name>
    <dbReference type="NCBI Taxonomy" id="58244"/>
    <lineage>
        <taxon>Eukaryota</taxon>
        <taxon>Metazoa</taxon>
        <taxon>Ecdysozoa</taxon>
        <taxon>Arthropoda</taxon>
        <taxon>Hexapoda</taxon>
        <taxon>Insecta</taxon>
        <taxon>Pterygota</taxon>
        <taxon>Neoptera</taxon>
        <taxon>Endopterygota</taxon>
        <taxon>Diptera</taxon>
        <taxon>Nematocera</taxon>
        <taxon>Culicoidea</taxon>
        <taxon>Culicidae</taxon>
        <taxon>Anophelinae</taxon>
        <taxon>Anopheles</taxon>
    </lineage>
</organism>
<evidence type="ECO:0000256" key="2">
    <source>
        <dbReference type="SAM" id="SignalP"/>
    </source>
</evidence>
<evidence type="ECO:0000256" key="1">
    <source>
        <dbReference type="SAM" id="MobiDB-lite"/>
    </source>
</evidence>
<name>A0A2M4CEH2_9DIPT</name>
<reference evidence="3" key="1">
    <citation type="submission" date="2018-01" db="EMBL/GenBank/DDBJ databases">
        <title>An insight into the sialome of Amazonian anophelines.</title>
        <authorList>
            <person name="Ribeiro J.M."/>
            <person name="Scarpassa V."/>
            <person name="Calvo E."/>
        </authorList>
    </citation>
    <scope>NUCLEOTIDE SEQUENCE</scope>
    <source>
        <tissue evidence="3">Salivary glands</tissue>
    </source>
</reference>
<dbReference type="AlphaFoldDB" id="A0A2M4CEH2"/>
<sequence length="69" mass="7490">MCLGRAVCVCVCVWSTQGENVKTPSNRRGYQHFSYCTEGEPSSSVANPPKEGAGDIENADVGEVKRQQQ</sequence>